<evidence type="ECO:0000313" key="2">
    <source>
        <dbReference type="Proteomes" id="UP001185028"/>
    </source>
</evidence>
<dbReference type="EMBL" id="JAVDQH010000027">
    <property type="protein sequence ID" value="MDR6246362.1"/>
    <property type="molecule type" value="Genomic_DNA"/>
</dbReference>
<organism evidence="1 2">
    <name type="scientific">Paenibacillus hunanensis</name>
    <dbReference type="NCBI Taxonomy" id="539262"/>
    <lineage>
        <taxon>Bacteria</taxon>
        <taxon>Bacillati</taxon>
        <taxon>Bacillota</taxon>
        <taxon>Bacilli</taxon>
        <taxon>Bacillales</taxon>
        <taxon>Paenibacillaceae</taxon>
        <taxon>Paenibacillus</taxon>
    </lineage>
</organism>
<sequence>MSDSMQRLIRDLNNGKMRGYSYYTHPEQSSDTTRNVSGSGQLIQYAVQKRNHRYVAYYFQVDVDQMDNHEEAAVEQYEEYSDVEQALACLVNKGADLDRFAPFKGQTPF</sequence>
<comment type="caution">
    <text evidence="1">The sequence shown here is derived from an EMBL/GenBank/DDBJ whole genome shotgun (WGS) entry which is preliminary data.</text>
</comment>
<gene>
    <name evidence="1" type="ORF">JOC58_004293</name>
</gene>
<dbReference type="RefSeq" id="WP_188778281.1">
    <property type="nucleotide sequence ID" value="NZ_BMMB01000016.1"/>
</dbReference>
<protein>
    <recommendedName>
        <fullName evidence="3">Ankyrin repeat domain-containing protein</fullName>
    </recommendedName>
</protein>
<keyword evidence="2" id="KW-1185">Reference proteome</keyword>
<evidence type="ECO:0008006" key="3">
    <source>
        <dbReference type="Google" id="ProtNLM"/>
    </source>
</evidence>
<name>A0ABU1J4C2_9BACL</name>
<accession>A0ABU1J4C2</accession>
<reference evidence="1 2" key="1">
    <citation type="submission" date="2023-07" db="EMBL/GenBank/DDBJ databases">
        <title>Genomic Encyclopedia of Type Strains, Phase IV (KMG-IV): sequencing the most valuable type-strain genomes for metagenomic binning, comparative biology and taxonomic classification.</title>
        <authorList>
            <person name="Goeker M."/>
        </authorList>
    </citation>
    <scope>NUCLEOTIDE SEQUENCE [LARGE SCALE GENOMIC DNA]</scope>
    <source>
        <strain evidence="1 2">DSM 22170</strain>
    </source>
</reference>
<proteinExistence type="predicted"/>
<dbReference type="Proteomes" id="UP001185028">
    <property type="component" value="Unassembled WGS sequence"/>
</dbReference>
<evidence type="ECO:0000313" key="1">
    <source>
        <dbReference type="EMBL" id="MDR6246362.1"/>
    </source>
</evidence>